<dbReference type="GO" id="GO:0004252">
    <property type="term" value="F:serine-type endopeptidase activity"/>
    <property type="evidence" value="ECO:0007669"/>
    <property type="project" value="InterPro"/>
</dbReference>
<accession>A0A6J4T6R5</accession>
<dbReference type="SUPFAM" id="SSF50156">
    <property type="entry name" value="PDZ domain-like"/>
    <property type="match status" value="1"/>
</dbReference>
<dbReference type="PROSITE" id="PS50106">
    <property type="entry name" value="PDZ"/>
    <property type="match status" value="1"/>
</dbReference>
<dbReference type="Gene3D" id="2.40.10.10">
    <property type="entry name" value="Trypsin-like serine proteases"/>
    <property type="match status" value="2"/>
</dbReference>
<dbReference type="InterPro" id="IPR051201">
    <property type="entry name" value="Chloro_Bact_Ser_Proteases"/>
</dbReference>
<dbReference type="InterPro" id="IPR001478">
    <property type="entry name" value="PDZ"/>
</dbReference>
<protein>
    <submittedName>
        <fullName evidence="5">HtrA protease/chaperone protein</fullName>
    </submittedName>
</protein>
<proteinExistence type="inferred from homology"/>
<evidence type="ECO:0000256" key="2">
    <source>
        <dbReference type="ARBA" id="ARBA00022670"/>
    </source>
</evidence>
<sequence length="370" mass="37558">MTSRASNLLFLLLGAVSVAIVAAILASTGVFDDDDPSAGGGSAAAAKTTVAGTGGAPASVADIYERVAPAVVFVSAAATRQALPSPLPSPRGRGTASGSGFVIAADGKIVTNQHVVDGSKDVRVRFGEEGDPIRARVVGEDPSTDLALLEVDPDDVEGGLKVLELADSSKLRPGEATIAIGAPFGLAGTVTTGIVSALDREIQSPNSFSISGVVQTDAAINPGNSGGPLLDAEGRVIGVNSQIATNGDNQSSGVGFAVPVNEVKKVVPLLERDGKIDRPYLGVSTSEAPGARKGAVVRELLRNAPAAEAGLRVNDRVVSVAGKPVAEPEDIAAAIADRKPGQSVEIRYVRGTQERTATVKLGTRPAQARR</sequence>
<evidence type="ECO:0000313" key="5">
    <source>
        <dbReference type="EMBL" id="CAA9515585.1"/>
    </source>
</evidence>
<dbReference type="EMBL" id="CADCVS010000356">
    <property type="protein sequence ID" value="CAA9515585.1"/>
    <property type="molecule type" value="Genomic_DNA"/>
</dbReference>
<dbReference type="InterPro" id="IPR036034">
    <property type="entry name" value="PDZ_sf"/>
</dbReference>
<dbReference type="PRINTS" id="PR00834">
    <property type="entry name" value="PROTEASES2C"/>
</dbReference>
<dbReference type="InterPro" id="IPR001940">
    <property type="entry name" value="Peptidase_S1C"/>
</dbReference>
<feature type="domain" description="PDZ" evidence="4">
    <location>
        <begin position="266"/>
        <end position="352"/>
    </location>
</feature>
<name>A0A6J4T6R5_9ACTN</name>
<evidence type="ECO:0000259" key="4">
    <source>
        <dbReference type="PROSITE" id="PS50106"/>
    </source>
</evidence>
<reference evidence="5" key="1">
    <citation type="submission" date="2020-02" db="EMBL/GenBank/DDBJ databases">
        <authorList>
            <person name="Meier V. D."/>
        </authorList>
    </citation>
    <scope>NUCLEOTIDE SEQUENCE</scope>
    <source>
        <strain evidence="5">AVDCRST_MAG30</strain>
    </source>
</reference>
<dbReference type="Gene3D" id="2.30.42.10">
    <property type="match status" value="1"/>
</dbReference>
<dbReference type="AlphaFoldDB" id="A0A6J4T6R5"/>
<evidence type="ECO:0000256" key="1">
    <source>
        <dbReference type="ARBA" id="ARBA00010541"/>
    </source>
</evidence>
<organism evidence="5">
    <name type="scientific">uncultured Solirubrobacteraceae bacterium</name>
    <dbReference type="NCBI Taxonomy" id="1162706"/>
    <lineage>
        <taxon>Bacteria</taxon>
        <taxon>Bacillati</taxon>
        <taxon>Actinomycetota</taxon>
        <taxon>Thermoleophilia</taxon>
        <taxon>Solirubrobacterales</taxon>
        <taxon>Solirubrobacteraceae</taxon>
        <taxon>environmental samples</taxon>
    </lineage>
</organism>
<comment type="similarity">
    <text evidence="1">Belongs to the peptidase S1C family.</text>
</comment>
<dbReference type="PANTHER" id="PTHR43343">
    <property type="entry name" value="PEPTIDASE S12"/>
    <property type="match status" value="1"/>
</dbReference>
<evidence type="ECO:0000256" key="3">
    <source>
        <dbReference type="ARBA" id="ARBA00022801"/>
    </source>
</evidence>
<dbReference type="Pfam" id="PF13180">
    <property type="entry name" value="PDZ_2"/>
    <property type="match status" value="1"/>
</dbReference>
<gene>
    <name evidence="5" type="ORF">AVDCRST_MAG30-2744</name>
</gene>
<dbReference type="PANTHER" id="PTHR43343:SF3">
    <property type="entry name" value="PROTEASE DO-LIKE 8, CHLOROPLASTIC"/>
    <property type="match status" value="1"/>
</dbReference>
<dbReference type="SMART" id="SM00228">
    <property type="entry name" value="PDZ"/>
    <property type="match status" value="1"/>
</dbReference>
<keyword evidence="2 5" id="KW-0645">Protease</keyword>
<keyword evidence="3" id="KW-0378">Hydrolase</keyword>
<dbReference type="Pfam" id="PF13365">
    <property type="entry name" value="Trypsin_2"/>
    <property type="match status" value="1"/>
</dbReference>
<dbReference type="InterPro" id="IPR009003">
    <property type="entry name" value="Peptidase_S1_PA"/>
</dbReference>
<dbReference type="GO" id="GO:0006508">
    <property type="term" value="P:proteolysis"/>
    <property type="evidence" value="ECO:0007669"/>
    <property type="project" value="UniProtKB-KW"/>
</dbReference>
<dbReference type="InterPro" id="IPR043504">
    <property type="entry name" value="Peptidase_S1_PA_chymotrypsin"/>
</dbReference>
<dbReference type="SUPFAM" id="SSF50494">
    <property type="entry name" value="Trypsin-like serine proteases"/>
    <property type="match status" value="1"/>
</dbReference>